<feature type="domain" description="Calcineurin-like phosphoesterase" evidence="1">
    <location>
        <begin position="17"/>
        <end position="219"/>
    </location>
</feature>
<dbReference type="PANTHER" id="PTHR42850:SF8">
    <property type="entry name" value="SERINE_THREONINE-PROTEIN PHOSPHATASE 2"/>
    <property type="match status" value="1"/>
</dbReference>
<dbReference type="Gene3D" id="3.60.21.10">
    <property type="match status" value="1"/>
</dbReference>
<dbReference type="GO" id="GO:0005737">
    <property type="term" value="C:cytoplasm"/>
    <property type="evidence" value="ECO:0007669"/>
    <property type="project" value="TreeGrafter"/>
</dbReference>
<reference evidence="2 3" key="1">
    <citation type="submission" date="2009-10" db="EMBL/GenBank/DDBJ databases">
        <title>Complete sequence of Halothiobacillus neapolitanus c2.</title>
        <authorList>
            <consortium name="US DOE Joint Genome Institute"/>
            <person name="Lucas S."/>
            <person name="Copeland A."/>
            <person name="Lapidus A."/>
            <person name="Glavina del Rio T."/>
            <person name="Tice H."/>
            <person name="Bruce D."/>
            <person name="Goodwin L."/>
            <person name="Pitluck S."/>
            <person name="Davenport K."/>
            <person name="Brettin T."/>
            <person name="Detter J.C."/>
            <person name="Han C."/>
            <person name="Tapia R."/>
            <person name="Larimer F."/>
            <person name="Land M."/>
            <person name="Hauser L."/>
            <person name="Kyrpides N."/>
            <person name="Mikhailova N."/>
            <person name="Kerfeld C."/>
            <person name="Cannon G."/>
            <person name="Heinhort S."/>
        </authorList>
    </citation>
    <scope>NUCLEOTIDE SEQUENCE [LARGE SCALE GENOMIC DNA]</scope>
    <source>
        <strain evidence="3">ATCC 23641 / c2</strain>
    </source>
</reference>
<sequence>MTLFKQLLVNPNGRDFVVGDIHGHLSRLEKVLDYHQFKPESDRLIAVGDLINRGTDSLNTLRLLSEPWFFSVAGNHERMISQYRQALTRRQLTADERQKMVSIGAQWLLDAYDALNEDKWADLITEIMNLITQMPLMIQVGNGPEAVGVIHAELPDWDWSRSVTRLERIKKVKFWDQPRDEPSIESLLWGNAQFQSLRNGEQNDRHISGIAWVIQGHSVSNIPRRAGNRLWIDTGADESQSAHGLSIAELGPQLTVTTHFRDLRIRTERFNLTPQPRFHSVLMS</sequence>
<gene>
    <name evidence="2" type="ordered locus">Hneap_0055</name>
</gene>
<dbReference type="PANTHER" id="PTHR42850">
    <property type="entry name" value="METALLOPHOSPHOESTERASE"/>
    <property type="match status" value="1"/>
</dbReference>
<dbReference type="InterPro" id="IPR050126">
    <property type="entry name" value="Ap4A_hydrolase"/>
</dbReference>
<evidence type="ECO:0000313" key="2">
    <source>
        <dbReference type="EMBL" id="ACX94921.1"/>
    </source>
</evidence>
<protein>
    <submittedName>
        <fullName evidence="2">Metallophosphoesterase</fullName>
    </submittedName>
</protein>
<dbReference type="HOGENOM" id="CLU_023125_1_0_6"/>
<dbReference type="Pfam" id="PF00149">
    <property type="entry name" value="Metallophos"/>
    <property type="match status" value="1"/>
</dbReference>
<keyword evidence="3" id="KW-1185">Reference proteome</keyword>
<dbReference type="eggNOG" id="COG0639">
    <property type="taxonomic scope" value="Bacteria"/>
</dbReference>
<evidence type="ECO:0000313" key="3">
    <source>
        <dbReference type="Proteomes" id="UP000009102"/>
    </source>
</evidence>
<organism evidence="2 3">
    <name type="scientific">Halothiobacillus neapolitanus (strain ATCC 23641 / DSM 15147 / CIP 104769 / NCIMB 8539 / c2)</name>
    <name type="common">Thiobacillus neapolitanus</name>
    <dbReference type="NCBI Taxonomy" id="555778"/>
    <lineage>
        <taxon>Bacteria</taxon>
        <taxon>Pseudomonadati</taxon>
        <taxon>Pseudomonadota</taxon>
        <taxon>Gammaproteobacteria</taxon>
        <taxon>Chromatiales</taxon>
        <taxon>Halothiobacillaceae</taxon>
        <taxon>Halothiobacillus</taxon>
    </lineage>
</organism>
<evidence type="ECO:0000259" key="1">
    <source>
        <dbReference type="Pfam" id="PF00149"/>
    </source>
</evidence>
<dbReference type="SUPFAM" id="SSF56300">
    <property type="entry name" value="Metallo-dependent phosphatases"/>
    <property type="match status" value="1"/>
</dbReference>
<dbReference type="RefSeq" id="WP_012822958.1">
    <property type="nucleotide sequence ID" value="NC_013422.1"/>
</dbReference>
<dbReference type="STRING" id="555778.Hneap_0055"/>
<accession>D0KVZ4</accession>
<dbReference type="GO" id="GO:0110154">
    <property type="term" value="P:RNA decapping"/>
    <property type="evidence" value="ECO:0007669"/>
    <property type="project" value="TreeGrafter"/>
</dbReference>
<dbReference type="InterPro" id="IPR029052">
    <property type="entry name" value="Metallo-depent_PP-like"/>
</dbReference>
<name>D0KVZ4_HALNC</name>
<dbReference type="GO" id="GO:0016791">
    <property type="term" value="F:phosphatase activity"/>
    <property type="evidence" value="ECO:0007669"/>
    <property type="project" value="TreeGrafter"/>
</dbReference>
<dbReference type="EMBL" id="CP001801">
    <property type="protein sequence ID" value="ACX94921.1"/>
    <property type="molecule type" value="Genomic_DNA"/>
</dbReference>
<dbReference type="KEGG" id="hna:Hneap_0055"/>
<dbReference type="AlphaFoldDB" id="D0KVZ4"/>
<dbReference type="GO" id="GO:0008803">
    <property type="term" value="F:bis(5'-nucleosyl)-tetraphosphatase (symmetrical) activity"/>
    <property type="evidence" value="ECO:0007669"/>
    <property type="project" value="TreeGrafter"/>
</dbReference>
<dbReference type="InterPro" id="IPR004843">
    <property type="entry name" value="Calcineurin-like_PHP"/>
</dbReference>
<dbReference type="OrthoDB" id="5296354at2"/>
<proteinExistence type="predicted"/>
<dbReference type="Proteomes" id="UP000009102">
    <property type="component" value="Chromosome"/>
</dbReference>